<name>A0A4R5Q649_9PROT</name>
<keyword evidence="7" id="KW-1185">Reference proteome</keyword>
<evidence type="ECO:0000256" key="3">
    <source>
        <dbReference type="ARBA" id="ARBA00029596"/>
    </source>
</evidence>
<feature type="binding site" evidence="5">
    <location>
        <begin position="141"/>
        <end position="144"/>
    </location>
    <ligand>
        <name>substrate</name>
    </ligand>
</feature>
<accession>A0A4R5Q649</accession>
<dbReference type="InterPro" id="IPR036704">
    <property type="entry name" value="RraA/RraA-like_sf"/>
</dbReference>
<keyword evidence="5" id="KW-0460">Magnesium</keyword>
<reference evidence="6 7" key="1">
    <citation type="journal article" date="2016" name="J. Microbiol.">
        <title>Dankookia rubra gen. nov., sp. nov., an alphaproteobacterium isolated from sediment of a shallow stream.</title>
        <authorList>
            <person name="Kim W.H."/>
            <person name="Kim D.H."/>
            <person name="Kang K."/>
            <person name="Ahn T.Y."/>
        </authorList>
    </citation>
    <scope>NUCLEOTIDE SEQUENCE [LARGE SCALE GENOMIC DNA]</scope>
    <source>
        <strain evidence="6 7">JCM30602</strain>
    </source>
</reference>
<evidence type="ECO:0000313" key="6">
    <source>
        <dbReference type="EMBL" id="TDH58344.1"/>
    </source>
</evidence>
<evidence type="ECO:0000256" key="1">
    <source>
        <dbReference type="ARBA" id="ARBA00001968"/>
    </source>
</evidence>
<dbReference type="Gene3D" id="3.50.30.40">
    <property type="entry name" value="Ribonuclease E inhibitor RraA/RraA-like"/>
    <property type="match status" value="1"/>
</dbReference>
<evidence type="ECO:0000256" key="2">
    <source>
        <dbReference type="ARBA" id="ARBA00016549"/>
    </source>
</evidence>
<feature type="binding site" evidence="5">
    <location>
        <position position="164"/>
    </location>
    <ligand>
        <name>Mg(2+)</name>
        <dbReference type="ChEBI" id="CHEBI:18420"/>
    </ligand>
</feature>
<evidence type="ECO:0000313" key="7">
    <source>
        <dbReference type="Proteomes" id="UP000295096"/>
    </source>
</evidence>
<dbReference type="EMBL" id="SMSJ01000129">
    <property type="protein sequence ID" value="TDH58344.1"/>
    <property type="molecule type" value="Genomic_DNA"/>
</dbReference>
<feature type="binding site" evidence="5">
    <location>
        <position position="163"/>
    </location>
    <ligand>
        <name>substrate</name>
    </ligand>
</feature>
<dbReference type="AlphaFoldDB" id="A0A4R5Q649"/>
<dbReference type="CDD" id="cd16841">
    <property type="entry name" value="RraA_family"/>
    <property type="match status" value="1"/>
</dbReference>
<comment type="cofactor">
    <cofactor evidence="5">
        <name>Mg(2+)</name>
        <dbReference type="ChEBI" id="CHEBI:18420"/>
    </cofactor>
</comment>
<dbReference type="OrthoDB" id="9812532at2"/>
<keyword evidence="5" id="KW-0479">Metal-binding</keyword>
<dbReference type="PANTHER" id="PTHR33254:SF4">
    <property type="entry name" value="4-HYDROXY-4-METHYL-2-OXOGLUTARATE ALDOLASE 3-RELATED"/>
    <property type="match status" value="1"/>
</dbReference>
<sequence length="268" mass="26910">MCLPQGGEVVGHGVLLRGAARIASGHRAGEHPPTQGKHAAMLDNPPLLKIHRGHARPDPALLERFRGAQTSHLVDAMDGRGAMDWQIKPMDAATASFVGPALTAFAYPADVVGVFGALGEAEAGDVVIVANDGYRATAVVGDIVIGLMRNKGIAAFVTDGLARDRAGIVATGLPTFAAGIVPTSPAANGPGEVGAPVVCGGVHVRSGDIVVGDADGVVVVPQDRAEAVLAALDRVRAAEVKAVAAVDAGATETAKLRAIMAGATVIGG</sequence>
<dbReference type="Proteomes" id="UP000295096">
    <property type="component" value="Unassembled WGS sequence"/>
</dbReference>
<organism evidence="6 7">
    <name type="scientific">Dankookia rubra</name>
    <dbReference type="NCBI Taxonomy" id="1442381"/>
    <lineage>
        <taxon>Bacteria</taxon>
        <taxon>Pseudomonadati</taxon>
        <taxon>Pseudomonadota</taxon>
        <taxon>Alphaproteobacteria</taxon>
        <taxon>Acetobacterales</taxon>
        <taxon>Roseomonadaceae</taxon>
        <taxon>Dankookia</taxon>
    </lineage>
</organism>
<dbReference type="SUPFAM" id="SSF89562">
    <property type="entry name" value="RraA-like"/>
    <property type="match status" value="1"/>
</dbReference>
<proteinExistence type="predicted"/>
<comment type="cofactor">
    <cofactor evidence="1">
        <name>a divalent metal cation</name>
        <dbReference type="ChEBI" id="CHEBI:60240"/>
    </cofactor>
</comment>
<dbReference type="InterPro" id="IPR005493">
    <property type="entry name" value="RraA/RraA-like"/>
</dbReference>
<dbReference type="Pfam" id="PF03737">
    <property type="entry name" value="RraA-like"/>
    <property type="match status" value="1"/>
</dbReference>
<evidence type="ECO:0000256" key="5">
    <source>
        <dbReference type="PIRSR" id="PIRSR605493-1"/>
    </source>
</evidence>
<dbReference type="GO" id="GO:0046872">
    <property type="term" value="F:metal ion binding"/>
    <property type="evidence" value="ECO:0007669"/>
    <property type="project" value="UniProtKB-KW"/>
</dbReference>
<protein>
    <recommendedName>
        <fullName evidence="2">Putative 4-hydroxy-4-methyl-2-oxoglutarate aldolase</fullName>
    </recommendedName>
    <alternativeName>
        <fullName evidence="3">Regulator of ribonuclease activity homolog</fullName>
    </alternativeName>
    <alternativeName>
        <fullName evidence="4">RraA-like protein</fullName>
    </alternativeName>
</protein>
<comment type="caution">
    <text evidence="6">The sequence shown here is derived from an EMBL/GenBank/DDBJ whole genome shotgun (WGS) entry which is preliminary data.</text>
</comment>
<gene>
    <name evidence="6" type="ORF">E2C06_33140</name>
</gene>
<dbReference type="PANTHER" id="PTHR33254">
    <property type="entry name" value="4-HYDROXY-4-METHYL-2-OXOGLUTARATE ALDOLASE 3-RELATED"/>
    <property type="match status" value="1"/>
</dbReference>
<evidence type="ECO:0000256" key="4">
    <source>
        <dbReference type="ARBA" id="ARBA00030169"/>
    </source>
</evidence>